<evidence type="ECO:0000313" key="2">
    <source>
        <dbReference type="EMBL" id="CAB4183884.1"/>
    </source>
</evidence>
<dbReference type="EMBL" id="LR797311">
    <property type="protein sequence ID" value="CAB4201907.1"/>
    <property type="molecule type" value="Genomic_DNA"/>
</dbReference>
<proteinExistence type="predicted"/>
<evidence type="ECO:0000313" key="3">
    <source>
        <dbReference type="EMBL" id="CAB4201907.1"/>
    </source>
</evidence>
<organism evidence="3">
    <name type="scientific">uncultured Caudovirales phage</name>
    <dbReference type="NCBI Taxonomy" id="2100421"/>
    <lineage>
        <taxon>Viruses</taxon>
        <taxon>Duplodnaviria</taxon>
        <taxon>Heunggongvirae</taxon>
        <taxon>Uroviricota</taxon>
        <taxon>Caudoviricetes</taxon>
        <taxon>Peduoviridae</taxon>
        <taxon>Maltschvirus</taxon>
        <taxon>Maltschvirus maltsch</taxon>
    </lineage>
</organism>
<protein>
    <submittedName>
        <fullName evidence="3">Uncharacterized protein</fullName>
    </submittedName>
</protein>
<gene>
    <name evidence="2" type="ORF">UFOVP1101_17</name>
    <name evidence="3" type="ORF">UFOVP1362_9</name>
</gene>
<feature type="coiled-coil region" evidence="1">
    <location>
        <begin position="24"/>
        <end position="51"/>
    </location>
</feature>
<dbReference type="EMBL" id="LR797059">
    <property type="protein sequence ID" value="CAB4183884.1"/>
    <property type="molecule type" value="Genomic_DNA"/>
</dbReference>
<evidence type="ECO:0000256" key="1">
    <source>
        <dbReference type="SAM" id="Coils"/>
    </source>
</evidence>
<keyword evidence="1" id="KW-0175">Coiled coil</keyword>
<reference evidence="3" key="1">
    <citation type="submission" date="2020-05" db="EMBL/GenBank/DDBJ databases">
        <authorList>
            <person name="Chiriac C."/>
            <person name="Salcher M."/>
            <person name="Ghai R."/>
            <person name="Kavagutti S V."/>
        </authorList>
    </citation>
    <scope>NUCLEOTIDE SEQUENCE</scope>
</reference>
<accession>A0A6J5RUH6</accession>
<sequence length="56" mass="6421">MQTLAEACLSYAQCDDYHITADLLTRAGKRLIELEAECDRLRAQLFEAKTKFEAKK</sequence>
<name>A0A6J5RUH6_9CAUD</name>